<proteinExistence type="inferred from homology"/>
<dbReference type="RefSeq" id="WP_011129158.1">
    <property type="nucleotide sequence ID" value="NC_005070.1"/>
</dbReference>
<sequence length="392" mass="42886">MEIDVDMLLQGLDRRGWLPLQHPGERRPMVPAQLLPEGDGVLVSSGGSSGGRQVCLQPWSHLDQSASATANWLEGIGVDPAEALLLNPLPLHHISGLMPWWRSRCWGARHVQLTPSLMKAPAGLLQVCERLPDWGIAPVVVSLVPTQLHRLMADPAGLAWLQVCAVIWVGGAALPESLADQARSHGLRLSPSYGATETAAMVAVQTPERFLAGQSGCGIALNDVELRLDADQALLVRTPRLAVGRWSAGDPLRLQALTDVQGWWRSGDAASLDPELTVLGRRDGALQTGGETVFPEQLEARLQLNMMIVKLAPIPVLLLSEPDPEWGERLVALVGTTDMALIGSLRQMTRSWLRHERPKRWLQCPGLSRNAMGKWERLRWRQWLVGDGSPQA</sequence>
<dbReference type="InterPro" id="IPR042099">
    <property type="entry name" value="ANL_N_sf"/>
</dbReference>
<dbReference type="PANTHER" id="PTHR43201">
    <property type="entry name" value="ACYL-COA SYNTHETASE"/>
    <property type="match status" value="1"/>
</dbReference>
<dbReference type="InterPro" id="IPR045851">
    <property type="entry name" value="AMP-bd_C_sf"/>
</dbReference>
<protein>
    <submittedName>
        <fullName evidence="3">Probable O-succinylbenzoic acid--CoA ligase (OSB-CoA synthetase)</fullName>
        <ecNumber evidence="3">6.2.1.26</ecNumber>
    </submittedName>
</protein>
<dbReference type="KEGG" id="syw:SYNW2305"/>
<dbReference type="Gene3D" id="3.30.300.30">
    <property type="match status" value="1"/>
</dbReference>
<evidence type="ECO:0000313" key="4">
    <source>
        <dbReference type="Proteomes" id="UP000001422"/>
    </source>
</evidence>
<comment type="similarity">
    <text evidence="1">Belongs to the ATP-dependent AMP-binding enzyme family.</text>
</comment>
<dbReference type="EC" id="6.2.1.26" evidence="3"/>
<dbReference type="STRING" id="84588.SYNW2305"/>
<accession>Q7U3X2</accession>
<dbReference type="GO" id="GO:0031956">
    <property type="term" value="F:medium-chain fatty acid-CoA ligase activity"/>
    <property type="evidence" value="ECO:0007669"/>
    <property type="project" value="TreeGrafter"/>
</dbReference>
<keyword evidence="3" id="KW-0436">Ligase</keyword>
<dbReference type="SUPFAM" id="SSF56801">
    <property type="entry name" value="Acetyl-CoA synthetase-like"/>
    <property type="match status" value="1"/>
</dbReference>
<dbReference type="AlphaFoldDB" id="Q7U3X2"/>
<dbReference type="GO" id="GO:0008756">
    <property type="term" value="F:o-succinylbenzoate-CoA ligase activity"/>
    <property type="evidence" value="ECO:0007669"/>
    <property type="project" value="UniProtKB-EC"/>
</dbReference>
<dbReference type="EMBL" id="BX569695">
    <property type="protein sequence ID" value="CAE08820.1"/>
    <property type="molecule type" value="Genomic_DNA"/>
</dbReference>
<dbReference type="GO" id="GO:0006631">
    <property type="term" value="P:fatty acid metabolic process"/>
    <property type="evidence" value="ECO:0007669"/>
    <property type="project" value="TreeGrafter"/>
</dbReference>
<name>Q7U3X2_PARMW</name>
<feature type="domain" description="AMP-dependent synthetase/ligase" evidence="2">
    <location>
        <begin position="69"/>
        <end position="228"/>
    </location>
</feature>
<dbReference type="Gene3D" id="3.40.50.12780">
    <property type="entry name" value="N-terminal domain of ligase-like"/>
    <property type="match status" value="1"/>
</dbReference>
<evidence type="ECO:0000256" key="1">
    <source>
        <dbReference type="ARBA" id="ARBA00006432"/>
    </source>
</evidence>
<dbReference type="Pfam" id="PF00501">
    <property type="entry name" value="AMP-binding"/>
    <property type="match status" value="1"/>
</dbReference>
<reference evidence="3 4" key="1">
    <citation type="journal article" date="2003" name="Nature">
        <title>The genome of a motile marine Synechococcus.</title>
        <authorList>
            <person name="Palenik B."/>
            <person name="Brahamsha B."/>
            <person name="Larimer F."/>
            <person name="Land M."/>
            <person name="Hauser L."/>
            <person name="Chain P."/>
            <person name="Lamerdin J."/>
            <person name="Regala W."/>
            <person name="Allen E.A."/>
            <person name="McCarren J."/>
            <person name="Paulsen I."/>
            <person name="Dufresne A."/>
            <person name="Partensky F."/>
            <person name="Webb E."/>
            <person name="Waterbury J."/>
        </authorList>
    </citation>
    <scope>NUCLEOTIDE SEQUENCE [LARGE SCALE GENOMIC DNA]</scope>
    <source>
        <strain evidence="3 4">WH8102</strain>
    </source>
</reference>
<dbReference type="Proteomes" id="UP000001422">
    <property type="component" value="Chromosome"/>
</dbReference>
<dbReference type="HOGENOM" id="CLU_056736_0_0_3"/>
<dbReference type="eggNOG" id="COG0318">
    <property type="taxonomic scope" value="Bacteria"/>
</dbReference>
<dbReference type="InterPro" id="IPR000873">
    <property type="entry name" value="AMP-dep_synth/lig_dom"/>
</dbReference>
<evidence type="ECO:0000313" key="3">
    <source>
        <dbReference type="EMBL" id="CAE08820.1"/>
    </source>
</evidence>
<keyword evidence="4" id="KW-1185">Reference proteome</keyword>
<gene>
    <name evidence="3" type="primary">menE</name>
    <name evidence="3" type="ordered locus">SYNW2305</name>
</gene>
<organism evidence="3 4">
    <name type="scientific">Parasynechococcus marenigrum (strain WH8102)</name>
    <dbReference type="NCBI Taxonomy" id="84588"/>
    <lineage>
        <taxon>Bacteria</taxon>
        <taxon>Bacillati</taxon>
        <taxon>Cyanobacteriota</taxon>
        <taxon>Cyanophyceae</taxon>
        <taxon>Synechococcales</taxon>
        <taxon>Prochlorococcaceae</taxon>
        <taxon>Parasynechococcus</taxon>
        <taxon>Parasynechococcus marenigrum</taxon>
    </lineage>
</organism>
<dbReference type="PANTHER" id="PTHR43201:SF8">
    <property type="entry name" value="ACYL-COA SYNTHETASE FAMILY MEMBER 3"/>
    <property type="match status" value="1"/>
</dbReference>
<evidence type="ECO:0000259" key="2">
    <source>
        <dbReference type="Pfam" id="PF00501"/>
    </source>
</evidence>